<accession>W6UN07</accession>
<dbReference type="Proteomes" id="UP000019149">
    <property type="component" value="Unassembled WGS sequence"/>
</dbReference>
<proteinExistence type="predicted"/>
<name>W6UN07_ECHGR</name>
<dbReference type="AlphaFoldDB" id="W6UN07"/>
<dbReference type="KEGG" id="egl:EGR_10206"/>
<sequence length="155" mass="17384">MHCALSSDPVNSISLFERVVFCRLAPTHAQTYAEFVREKAYEVSRQAGTEEEKRSSLSSVSPQYAFQEVMHSLQLISGQNCHRCGILSHLLFSFAEVDLWTIELLRRIAVPMLHDEKFMGVFGGMYEELGFGASIVPGLGSYFVVMGPGVWIFVE</sequence>
<comment type="caution">
    <text evidence="1">The sequence shown here is derived from an EMBL/GenBank/DDBJ whole genome shotgun (WGS) entry which is preliminary data.</text>
</comment>
<dbReference type="RefSeq" id="XP_024346120.1">
    <property type="nucleotide sequence ID" value="XM_024499455.1"/>
</dbReference>
<dbReference type="GeneID" id="36345921"/>
<gene>
    <name evidence="1" type="ORF">EGR_10206</name>
</gene>
<dbReference type="CTD" id="36345921"/>
<dbReference type="EMBL" id="APAU02000199">
    <property type="protein sequence ID" value="EUB54924.1"/>
    <property type="molecule type" value="Genomic_DNA"/>
</dbReference>
<protein>
    <submittedName>
        <fullName evidence="1">Uncharacterized protein</fullName>
    </submittedName>
</protein>
<evidence type="ECO:0000313" key="1">
    <source>
        <dbReference type="EMBL" id="EUB54924.1"/>
    </source>
</evidence>
<evidence type="ECO:0000313" key="2">
    <source>
        <dbReference type="Proteomes" id="UP000019149"/>
    </source>
</evidence>
<organism evidence="1 2">
    <name type="scientific">Echinococcus granulosus</name>
    <name type="common">Hydatid tapeworm</name>
    <dbReference type="NCBI Taxonomy" id="6210"/>
    <lineage>
        <taxon>Eukaryota</taxon>
        <taxon>Metazoa</taxon>
        <taxon>Spiralia</taxon>
        <taxon>Lophotrochozoa</taxon>
        <taxon>Platyhelminthes</taxon>
        <taxon>Cestoda</taxon>
        <taxon>Eucestoda</taxon>
        <taxon>Cyclophyllidea</taxon>
        <taxon>Taeniidae</taxon>
        <taxon>Echinococcus</taxon>
        <taxon>Echinococcus granulosus group</taxon>
    </lineage>
</organism>
<reference evidence="1 2" key="1">
    <citation type="journal article" date="2013" name="Nat. Genet.">
        <title>The genome of the hydatid tapeworm Echinococcus granulosus.</title>
        <authorList>
            <person name="Zheng H."/>
            <person name="Zhang W."/>
            <person name="Zhang L."/>
            <person name="Zhang Z."/>
            <person name="Li J."/>
            <person name="Lu G."/>
            <person name="Zhu Y."/>
            <person name="Wang Y."/>
            <person name="Huang Y."/>
            <person name="Liu J."/>
            <person name="Kang H."/>
            <person name="Chen J."/>
            <person name="Wang L."/>
            <person name="Chen A."/>
            <person name="Yu S."/>
            <person name="Gao Z."/>
            <person name="Jin L."/>
            <person name="Gu W."/>
            <person name="Wang Z."/>
            <person name="Zhao L."/>
            <person name="Shi B."/>
            <person name="Wen H."/>
            <person name="Lin R."/>
            <person name="Jones M.K."/>
            <person name="Brejova B."/>
            <person name="Vinar T."/>
            <person name="Zhao G."/>
            <person name="McManus D.P."/>
            <person name="Chen Z."/>
            <person name="Zhou Y."/>
            <person name="Wang S."/>
        </authorList>
    </citation>
    <scope>NUCLEOTIDE SEQUENCE [LARGE SCALE GENOMIC DNA]</scope>
</reference>
<keyword evidence="2" id="KW-1185">Reference proteome</keyword>